<organism evidence="2 3">
    <name type="scientific">Molorchus minor</name>
    <dbReference type="NCBI Taxonomy" id="1323400"/>
    <lineage>
        <taxon>Eukaryota</taxon>
        <taxon>Metazoa</taxon>
        <taxon>Ecdysozoa</taxon>
        <taxon>Arthropoda</taxon>
        <taxon>Hexapoda</taxon>
        <taxon>Insecta</taxon>
        <taxon>Pterygota</taxon>
        <taxon>Neoptera</taxon>
        <taxon>Endopterygota</taxon>
        <taxon>Coleoptera</taxon>
        <taxon>Polyphaga</taxon>
        <taxon>Cucujiformia</taxon>
        <taxon>Chrysomeloidea</taxon>
        <taxon>Cerambycidae</taxon>
        <taxon>Lamiinae</taxon>
        <taxon>Monochamini</taxon>
        <taxon>Molorchus</taxon>
    </lineage>
</organism>
<comment type="caution">
    <text evidence="2">The sequence shown here is derived from an EMBL/GenBank/DDBJ whole genome shotgun (WGS) entry which is preliminary data.</text>
</comment>
<evidence type="ECO:0000256" key="1">
    <source>
        <dbReference type="SAM" id="SignalP"/>
    </source>
</evidence>
<accession>A0ABQ9JYY8</accession>
<feature type="signal peptide" evidence="1">
    <location>
        <begin position="1"/>
        <end position="24"/>
    </location>
</feature>
<sequence>MEVHKMGLSRCLFCFLLSFAISQAQINTIYRGVSDNSIENTPAILNKLGTLSTNSNKKPVFTNCDKYKPFVEEEQPQGTPVIKVHAKMMTLLVQEAQ</sequence>
<dbReference type="Proteomes" id="UP001162164">
    <property type="component" value="Unassembled WGS sequence"/>
</dbReference>
<proteinExistence type="predicted"/>
<keyword evidence="1" id="KW-0732">Signal</keyword>
<feature type="chain" id="PRO_5047364244" evidence="1">
    <location>
        <begin position="25"/>
        <end position="97"/>
    </location>
</feature>
<reference evidence="2" key="1">
    <citation type="journal article" date="2023" name="Insect Mol. Biol.">
        <title>Genome sequencing provides insights into the evolution of gene families encoding plant cell wall-degrading enzymes in longhorned beetles.</title>
        <authorList>
            <person name="Shin N.R."/>
            <person name="Okamura Y."/>
            <person name="Kirsch R."/>
            <person name="Pauchet Y."/>
        </authorList>
    </citation>
    <scope>NUCLEOTIDE SEQUENCE</scope>
    <source>
        <strain evidence="2">MMC_N1</strain>
    </source>
</reference>
<evidence type="ECO:0000313" key="3">
    <source>
        <dbReference type="Proteomes" id="UP001162164"/>
    </source>
</evidence>
<dbReference type="EMBL" id="JAPWTJ010000106">
    <property type="protein sequence ID" value="KAJ8982824.1"/>
    <property type="molecule type" value="Genomic_DNA"/>
</dbReference>
<keyword evidence="3" id="KW-1185">Reference proteome</keyword>
<gene>
    <name evidence="2" type="ORF">NQ317_010445</name>
</gene>
<evidence type="ECO:0000313" key="2">
    <source>
        <dbReference type="EMBL" id="KAJ8982824.1"/>
    </source>
</evidence>
<protein>
    <submittedName>
        <fullName evidence="2">Uncharacterized protein</fullName>
    </submittedName>
</protein>
<name>A0ABQ9JYY8_9CUCU</name>